<feature type="region of interest" description="Disordered" evidence="1">
    <location>
        <begin position="145"/>
        <end position="169"/>
    </location>
</feature>
<dbReference type="Proteomes" id="UP001642464">
    <property type="component" value="Unassembled WGS sequence"/>
</dbReference>
<organism evidence="2 3">
    <name type="scientific">Durusdinium trenchii</name>
    <dbReference type="NCBI Taxonomy" id="1381693"/>
    <lineage>
        <taxon>Eukaryota</taxon>
        <taxon>Sar</taxon>
        <taxon>Alveolata</taxon>
        <taxon>Dinophyceae</taxon>
        <taxon>Suessiales</taxon>
        <taxon>Symbiodiniaceae</taxon>
        <taxon>Durusdinium</taxon>
    </lineage>
</organism>
<feature type="compositionally biased region" description="Basic and acidic residues" evidence="1">
    <location>
        <begin position="337"/>
        <end position="347"/>
    </location>
</feature>
<accession>A0ABP0JJR6</accession>
<dbReference type="EMBL" id="CAXAMM010007513">
    <property type="protein sequence ID" value="CAK9014526.1"/>
    <property type="molecule type" value="Genomic_DNA"/>
</dbReference>
<evidence type="ECO:0000313" key="3">
    <source>
        <dbReference type="Proteomes" id="UP001642464"/>
    </source>
</evidence>
<evidence type="ECO:0000256" key="1">
    <source>
        <dbReference type="SAM" id="MobiDB-lite"/>
    </source>
</evidence>
<evidence type="ECO:0000313" key="2">
    <source>
        <dbReference type="EMBL" id="CAK9014526.1"/>
    </source>
</evidence>
<name>A0ABP0JJR6_9DINO</name>
<gene>
    <name evidence="2" type="ORF">SCF082_LOCUS12363</name>
</gene>
<keyword evidence="3" id="KW-1185">Reference proteome</keyword>
<reference evidence="2 3" key="1">
    <citation type="submission" date="2024-02" db="EMBL/GenBank/DDBJ databases">
        <authorList>
            <person name="Chen Y."/>
            <person name="Shah S."/>
            <person name="Dougan E. K."/>
            <person name="Thang M."/>
            <person name="Chan C."/>
        </authorList>
    </citation>
    <scope>NUCLEOTIDE SEQUENCE [LARGE SCALE GENOMIC DNA]</scope>
</reference>
<sequence>MGTDQPTSCQTLAKNLEKVIHLPLEYDVLRDCEGPPVFLAPTSTAEHVGRLPEGTIQGYPAGEWLHIFGQEISRLKGQGFLDGDFQDGWVYLGSSAERAERPAPRWSQIEVEMVYLEALEFSWPGIPAEFVTYSVQWRKDRRGFGEHGMEEEDGPTADGSNRPEDERKSGAIECTSSRALLHGLPQQSTIEVRVIAGVTGPEIDFNEIEIAGSWTQLQTGSPSPNEDIEALGDRDLLGGYRGGCLLSFCRGFMAAPLHSAHAERCRRCGNSYEEHLELEEDAAKAEEAPSEPVNQTQGEATEKEPSELEEADEKSGTASIAESPTEDEKEGPDADGQSDRASEDLDHVEGLQGPCEHADAEHAWEDFLHADEGEEDVEEAKEPAETLATVEEFLVATATEIRSAPSFFAPSIGNLELGAAVSGRLHNDWLNLCEPRETDTDSNKWVWLWNLERRGENVSCDLEQSERAALRAQQAVGGIAYQTFQTLPLYSRPSRSSILEDSRLPPGVSVTGFPAQ</sequence>
<feature type="region of interest" description="Disordered" evidence="1">
    <location>
        <begin position="280"/>
        <end position="347"/>
    </location>
</feature>
<proteinExistence type="predicted"/>
<protein>
    <submittedName>
        <fullName evidence="2">D-amino acid dehydrogenase small subunit</fullName>
    </submittedName>
</protein>
<feature type="non-terminal residue" evidence="2">
    <location>
        <position position="516"/>
    </location>
</feature>
<comment type="caution">
    <text evidence="2">The sequence shown here is derived from an EMBL/GenBank/DDBJ whole genome shotgun (WGS) entry which is preliminary data.</text>
</comment>